<feature type="transmembrane region" description="Helical" evidence="6">
    <location>
        <begin position="100"/>
        <end position="121"/>
    </location>
</feature>
<feature type="transmembrane region" description="Helical" evidence="6">
    <location>
        <begin position="242"/>
        <end position="267"/>
    </location>
</feature>
<feature type="transmembrane region" description="Helical" evidence="6">
    <location>
        <begin position="279"/>
        <end position="299"/>
    </location>
</feature>
<evidence type="ECO:0000313" key="8">
    <source>
        <dbReference type="EMBL" id="RZS63084.1"/>
    </source>
</evidence>
<keyword evidence="3 6" id="KW-0812">Transmembrane</keyword>
<dbReference type="OrthoDB" id="3747101at2"/>
<dbReference type="EMBL" id="SGWX01000001">
    <property type="protein sequence ID" value="RZS63084.1"/>
    <property type="molecule type" value="Genomic_DNA"/>
</dbReference>
<keyword evidence="4 6" id="KW-1133">Transmembrane helix</keyword>
<proteinExistence type="predicted"/>
<comment type="caution">
    <text evidence="8">The sequence shown here is derived from an EMBL/GenBank/DDBJ whole genome shotgun (WGS) entry which is preliminary data.</text>
</comment>
<dbReference type="InterPro" id="IPR042094">
    <property type="entry name" value="T2SS_GspF_sf"/>
</dbReference>
<protein>
    <submittedName>
        <fullName evidence="8">Tight adherence protein B</fullName>
    </submittedName>
</protein>
<evidence type="ECO:0000259" key="7">
    <source>
        <dbReference type="Pfam" id="PF00482"/>
    </source>
</evidence>
<dbReference type="InterPro" id="IPR018076">
    <property type="entry name" value="T2SS_GspF_dom"/>
</dbReference>
<accession>A0A4Q7M5Z3</accession>
<evidence type="ECO:0000256" key="3">
    <source>
        <dbReference type="ARBA" id="ARBA00022692"/>
    </source>
</evidence>
<sequence length="307" mass="31649">MSVGLIALLLLTTLVACLLAVAALQENAAFDRQVIASADPLGTARPALVARLDEALARTDAGRRLVALLAGAGLTRWSPAVVVLGTVGAASAAAAASVPLLGRAGAVVAMAAVVASVKGWLDRRRRARVERFIAQLPEVARLLANSADAGLAVRRGVEIAAREMAEPAASELGQVAAELSLGRTLRAALAGLSERLPSRELAVLVQTLTIQARAGGALVTALAGIAATLEDRRQLRREIRTAMVGASFSGYLVILMGLGAVILINVLNPGVLDVMLTNLVGQGVVGVSAALFLLGYLMMRRLGRVEP</sequence>
<dbReference type="PANTHER" id="PTHR35007:SF1">
    <property type="entry name" value="PILUS ASSEMBLY PROTEIN"/>
    <property type="match status" value="1"/>
</dbReference>
<dbReference type="RefSeq" id="WP_130416494.1">
    <property type="nucleotide sequence ID" value="NZ_SGWX01000001.1"/>
</dbReference>
<evidence type="ECO:0000256" key="2">
    <source>
        <dbReference type="ARBA" id="ARBA00022475"/>
    </source>
</evidence>
<reference evidence="8 9" key="1">
    <citation type="submission" date="2019-02" db="EMBL/GenBank/DDBJ databases">
        <title>Sequencing the genomes of 1000 actinobacteria strains.</title>
        <authorList>
            <person name="Klenk H.-P."/>
        </authorList>
    </citation>
    <scope>NUCLEOTIDE SEQUENCE [LARGE SCALE GENOMIC DNA]</scope>
    <source>
        <strain evidence="8 9">DSM 16932</strain>
    </source>
</reference>
<dbReference type="Gene3D" id="1.20.81.30">
    <property type="entry name" value="Type II secretion system (T2SS), domain F"/>
    <property type="match status" value="1"/>
</dbReference>
<keyword evidence="5 6" id="KW-0472">Membrane</keyword>
<dbReference type="GO" id="GO:0005886">
    <property type="term" value="C:plasma membrane"/>
    <property type="evidence" value="ECO:0007669"/>
    <property type="project" value="UniProtKB-SubCell"/>
</dbReference>
<dbReference type="Pfam" id="PF00482">
    <property type="entry name" value="T2SSF"/>
    <property type="match status" value="1"/>
</dbReference>
<evidence type="ECO:0000256" key="1">
    <source>
        <dbReference type="ARBA" id="ARBA00004651"/>
    </source>
</evidence>
<evidence type="ECO:0000313" key="9">
    <source>
        <dbReference type="Proteomes" id="UP000293852"/>
    </source>
</evidence>
<dbReference type="Proteomes" id="UP000293852">
    <property type="component" value="Unassembled WGS sequence"/>
</dbReference>
<name>A0A4Q7M5Z3_9MICO</name>
<dbReference type="AlphaFoldDB" id="A0A4Q7M5Z3"/>
<feature type="domain" description="Type II secretion system protein GspF" evidence="7">
    <location>
        <begin position="140"/>
        <end position="263"/>
    </location>
</feature>
<dbReference type="PANTHER" id="PTHR35007">
    <property type="entry name" value="INTEGRAL MEMBRANE PROTEIN-RELATED"/>
    <property type="match status" value="1"/>
</dbReference>
<evidence type="ECO:0000256" key="6">
    <source>
        <dbReference type="SAM" id="Phobius"/>
    </source>
</evidence>
<evidence type="ECO:0000256" key="4">
    <source>
        <dbReference type="ARBA" id="ARBA00022989"/>
    </source>
</evidence>
<evidence type="ECO:0000256" key="5">
    <source>
        <dbReference type="ARBA" id="ARBA00023136"/>
    </source>
</evidence>
<comment type="subcellular location">
    <subcellularLocation>
        <location evidence="1">Cell membrane</location>
        <topology evidence="1">Multi-pass membrane protein</topology>
    </subcellularLocation>
</comment>
<gene>
    <name evidence="8" type="ORF">EV386_3442</name>
</gene>
<organism evidence="8 9">
    <name type="scientific">Xylanimonas ulmi</name>
    <dbReference type="NCBI Taxonomy" id="228973"/>
    <lineage>
        <taxon>Bacteria</taxon>
        <taxon>Bacillati</taxon>
        <taxon>Actinomycetota</taxon>
        <taxon>Actinomycetes</taxon>
        <taxon>Micrococcales</taxon>
        <taxon>Promicromonosporaceae</taxon>
        <taxon>Xylanimonas</taxon>
    </lineage>
</organism>
<keyword evidence="2" id="KW-1003">Cell membrane</keyword>
<keyword evidence="9" id="KW-1185">Reference proteome</keyword>